<evidence type="ECO:0000313" key="2">
    <source>
        <dbReference type="EMBL" id="CAD0090244.1"/>
    </source>
</evidence>
<sequence length="389" mass="44005">MPPRITRLKWPRLFPPHEPLPFLYPRWYSVEVAAAEAARSSTLKDSIPPDGRDVSAQKELGNTLPKPSSPASVPPQDVDDNTRRVPRSLVRKVQVRKLQETKRAELREKSFYAKDWRTPLMLLRKHTPQGEHHHVKQLARLDMPQGMRGFYPGNLFDLFLDIYLHTGCHVQISRGDNHKHGKFHALELSGTAATIRLARHILNEAVQVESDEDLNDRGTMGKYATTTTPVVQDKVMPRSVWSMPYATAKDLSHVRERNKWSFQVFAAYIAELVIATPNPLQQKGPANSPPNKPHVDFVTDKLMALYTNPDSARWASMHATVQTLQYLIEHRKIPEVRRILELIESQSKTTPLPPLCLGQPISLQCTLAISISSLGFAYLQLPPSHDDGS</sequence>
<evidence type="ECO:0000313" key="3">
    <source>
        <dbReference type="Proteomes" id="UP000714618"/>
    </source>
</evidence>
<proteinExistence type="predicted"/>
<gene>
    <name evidence="2" type="ORF">AWRI4233_LOCUS2600</name>
</gene>
<feature type="region of interest" description="Disordered" evidence="1">
    <location>
        <begin position="39"/>
        <end position="86"/>
    </location>
</feature>
<dbReference type="AlphaFoldDB" id="A0A9N8JL26"/>
<dbReference type="OrthoDB" id="185373at2759"/>
<dbReference type="Proteomes" id="UP000714618">
    <property type="component" value="Unassembled WGS sequence"/>
</dbReference>
<name>A0A9N8JL26_9PEZI</name>
<accession>A0A9N8JL26</accession>
<keyword evidence="3" id="KW-1185">Reference proteome</keyword>
<reference evidence="2" key="1">
    <citation type="submission" date="2020-06" db="EMBL/GenBank/DDBJ databases">
        <authorList>
            <person name="Onetto C."/>
        </authorList>
    </citation>
    <scope>NUCLEOTIDE SEQUENCE</scope>
</reference>
<comment type="caution">
    <text evidence="2">The sequence shown here is derived from an EMBL/GenBank/DDBJ whole genome shotgun (WGS) entry which is preliminary data.</text>
</comment>
<organism evidence="2 3">
    <name type="scientific">Aureobasidium mustum</name>
    <dbReference type="NCBI Taxonomy" id="2773714"/>
    <lineage>
        <taxon>Eukaryota</taxon>
        <taxon>Fungi</taxon>
        <taxon>Dikarya</taxon>
        <taxon>Ascomycota</taxon>
        <taxon>Pezizomycotina</taxon>
        <taxon>Dothideomycetes</taxon>
        <taxon>Dothideomycetidae</taxon>
        <taxon>Dothideales</taxon>
        <taxon>Saccotheciaceae</taxon>
        <taxon>Aureobasidium</taxon>
    </lineage>
</organism>
<evidence type="ECO:0000256" key="1">
    <source>
        <dbReference type="SAM" id="MobiDB-lite"/>
    </source>
</evidence>
<protein>
    <submittedName>
        <fullName evidence="2">Uncharacterized protein</fullName>
    </submittedName>
</protein>
<dbReference type="EMBL" id="CAIJEO010000004">
    <property type="protein sequence ID" value="CAD0090244.1"/>
    <property type="molecule type" value="Genomic_DNA"/>
</dbReference>